<gene>
    <name evidence="1" type="ORF">GLX28_11710</name>
</gene>
<proteinExistence type="predicted"/>
<evidence type="ECO:0000313" key="1">
    <source>
        <dbReference type="EMBL" id="MXV20301.1"/>
    </source>
</evidence>
<name>A0A6I4YK13_9DEIO</name>
<sequence length="182" mass="19270">MANLIRQLASFFRVPERVALIFTDRGDGTSGPVSPDNPVPVTWTAGAPGGAASDPDSAREVTLREVRDLAGLIRDNTYLVAALANGGAGLKVKPHEVVQAESTYALIEDQVADAPLPDVPAWANRALLRVTRGTLWLGYGDSQDSPGIPMGGSVELTGVELQITQCRTSDGGITRVDYSRVE</sequence>
<protein>
    <submittedName>
        <fullName evidence="1">Uncharacterized protein</fullName>
    </submittedName>
</protein>
<keyword evidence="2" id="KW-1185">Reference proteome</keyword>
<dbReference type="RefSeq" id="WP_160979691.1">
    <property type="nucleotide sequence ID" value="NZ_WVHK01000040.1"/>
</dbReference>
<evidence type="ECO:0000313" key="2">
    <source>
        <dbReference type="Proteomes" id="UP000430519"/>
    </source>
</evidence>
<organism evidence="1 2">
    <name type="scientific">Deinococcus xianganensis</name>
    <dbReference type="NCBI Taxonomy" id="1507289"/>
    <lineage>
        <taxon>Bacteria</taxon>
        <taxon>Thermotogati</taxon>
        <taxon>Deinococcota</taxon>
        <taxon>Deinococci</taxon>
        <taxon>Deinococcales</taxon>
        <taxon>Deinococcaceae</taxon>
        <taxon>Deinococcus</taxon>
    </lineage>
</organism>
<reference evidence="1 2" key="1">
    <citation type="submission" date="2019-11" db="EMBL/GenBank/DDBJ databases">
        <title>Genome sequence of Deinococcus xianganensis Y35, AI-2 producing algicidal bacterium, isolated from lake water.</title>
        <authorList>
            <person name="Li Y."/>
        </authorList>
    </citation>
    <scope>NUCLEOTIDE SEQUENCE [LARGE SCALE GENOMIC DNA]</scope>
    <source>
        <strain evidence="1 2">Y35</strain>
    </source>
</reference>
<comment type="caution">
    <text evidence="1">The sequence shown here is derived from an EMBL/GenBank/DDBJ whole genome shotgun (WGS) entry which is preliminary data.</text>
</comment>
<dbReference type="AlphaFoldDB" id="A0A6I4YK13"/>
<dbReference type="Proteomes" id="UP000430519">
    <property type="component" value="Unassembled WGS sequence"/>
</dbReference>
<accession>A0A6I4YK13</accession>
<dbReference type="EMBL" id="WVHK01000040">
    <property type="protein sequence ID" value="MXV20301.1"/>
    <property type="molecule type" value="Genomic_DNA"/>
</dbReference>